<organism evidence="2 3">
    <name type="scientific">Acacia crassicarpa</name>
    <name type="common">northern wattle</name>
    <dbReference type="NCBI Taxonomy" id="499986"/>
    <lineage>
        <taxon>Eukaryota</taxon>
        <taxon>Viridiplantae</taxon>
        <taxon>Streptophyta</taxon>
        <taxon>Embryophyta</taxon>
        <taxon>Tracheophyta</taxon>
        <taxon>Spermatophyta</taxon>
        <taxon>Magnoliopsida</taxon>
        <taxon>eudicotyledons</taxon>
        <taxon>Gunneridae</taxon>
        <taxon>Pentapetalae</taxon>
        <taxon>rosids</taxon>
        <taxon>fabids</taxon>
        <taxon>Fabales</taxon>
        <taxon>Fabaceae</taxon>
        <taxon>Caesalpinioideae</taxon>
        <taxon>mimosoid clade</taxon>
        <taxon>Acacieae</taxon>
        <taxon>Acacia</taxon>
    </lineage>
</organism>
<dbReference type="InterPro" id="IPR017451">
    <property type="entry name" value="F-box-assoc_interact_dom"/>
</dbReference>
<accession>A0AAE1IZ79</accession>
<dbReference type="Pfam" id="PF07734">
    <property type="entry name" value="FBA_1"/>
    <property type="match status" value="1"/>
</dbReference>
<dbReference type="PROSITE" id="PS50181">
    <property type="entry name" value="FBOX"/>
    <property type="match status" value="1"/>
</dbReference>
<gene>
    <name evidence="2" type="ORF">QN277_005475</name>
</gene>
<keyword evidence="3" id="KW-1185">Reference proteome</keyword>
<comment type="caution">
    <text evidence="2">The sequence shown here is derived from an EMBL/GenBank/DDBJ whole genome shotgun (WGS) entry which is preliminary data.</text>
</comment>
<protein>
    <recommendedName>
        <fullName evidence="1">F-box domain-containing protein</fullName>
    </recommendedName>
</protein>
<dbReference type="InterPro" id="IPR036047">
    <property type="entry name" value="F-box-like_dom_sf"/>
</dbReference>
<dbReference type="SUPFAM" id="SSF50965">
    <property type="entry name" value="Galactose oxidase, central domain"/>
    <property type="match status" value="1"/>
</dbReference>
<dbReference type="InterPro" id="IPR011043">
    <property type="entry name" value="Gal_Oxase/kelch_b-propeller"/>
</dbReference>
<dbReference type="Proteomes" id="UP001293593">
    <property type="component" value="Unassembled WGS sequence"/>
</dbReference>
<dbReference type="InterPro" id="IPR006527">
    <property type="entry name" value="F-box-assoc_dom_typ1"/>
</dbReference>
<name>A0AAE1IZ79_9FABA</name>
<dbReference type="InterPro" id="IPR050796">
    <property type="entry name" value="SCF_F-box_component"/>
</dbReference>
<dbReference type="EMBL" id="JAWXYG010000011">
    <property type="protein sequence ID" value="KAK4259108.1"/>
    <property type="molecule type" value="Genomic_DNA"/>
</dbReference>
<evidence type="ECO:0000259" key="1">
    <source>
        <dbReference type="PROSITE" id="PS50181"/>
    </source>
</evidence>
<dbReference type="SUPFAM" id="SSF81383">
    <property type="entry name" value="F-box domain"/>
    <property type="match status" value="1"/>
</dbReference>
<reference evidence="2" key="1">
    <citation type="submission" date="2023-10" db="EMBL/GenBank/DDBJ databases">
        <title>Chromosome-level genome of the transformable northern wattle, Acacia crassicarpa.</title>
        <authorList>
            <person name="Massaro I."/>
            <person name="Sinha N.R."/>
            <person name="Poethig S."/>
            <person name="Leichty A.R."/>
        </authorList>
    </citation>
    <scope>NUCLEOTIDE SEQUENCE</scope>
    <source>
        <strain evidence="2">Acra3RX</strain>
        <tissue evidence="2">Leaf</tissue>
    </source>
</reference>
<sequence length="388" mass="44539">MTDLPLELIFVVLSRLPVKSVLRFRCTCKLWRSLIDSSHFISFHLRNSLETNSNNLLIFRHDSDLHVVDFDTLDTAVEVVHPLMCYGNPLKVLGSCHGLICICNVAEDIALWNLSTHQHKIIALLPVERRPESDTSLFAARGYGFGYDSFSDDYKLLRISCFVDLHTRSFESLVKIYSLRTNSWKSIQRMPYALCARTMGVFVGGALHWVVTRKLELDSPDLIIAFDLKHENFKEVPLPEELGNENNFQMKVALLGQSLCMLANYQHTRVDFWVMKEYGHRETWCNLFILNQSPELGSLKSVKPLAYSRDGNKVFLELDHKKLYWFDLKNKATSFIQIPRMPSLIDGTICVGSLVPPALESKIDKHQQELEAKKEREAFLSEGFKLVL</sequence>
<dbReference type="Pfam" id="PF00646">
    <property type="entry name" value="F-box"/>
    <property type="match status" value="1"/>
</dbReference>
<dbReference type="CDD" id="cd22157">
    <property type="entry name" value="F-box_AtFBW1-like"/>
    <property type="match status" value="1"/>
</dbReference>
<evidence type="ECO:0000313" key="2">
    <source>
        <dbReference type="EMBL" id="KAK4259108.1"/>
    </source>
</evidence>
<dbReference type="NCBIfam" id="TIGR01640">
    <property type="entry name" value="F_box_assoc_1"/>
    <property type="match status" value="1"/>
</dbReference>
<proteinExistence type="predicted"/>
<dbReference type="InterPro" id="IPR001810">
    <property type="entry name" value="F-box_dom"/>
</dbReference>
<dbReference type="AlphaFoldDB" id="A0AAE1IZ79"/>
<dbReference type="Gene3D" id="1.20.1280.50">
    <property type="match status" value="1"/>
</dbReference>
<dbReference type="PANTHER" id="PTHR31672">
    <property type="entry name" value="BNACNNG10540D PROTEIN"/>
    <property type="match status" value="1"/>
</dbReference>
<dbReference type="PANTHER" id="PTHR31672:SF13">
    <property type="entry name" value="F-BOX PROTEIN CPR30-LIKE"/>
    <property type="match status" value="1"/>
</dbReference>
<evidence type="ECO:0000313" key="3">
    <source>
        <dbReference type="Proteomes" id="UP001293593"/>
    </source>
</evidence>
<dbReference type="SMART" id="SM00256">
    <property type="entry name" value="FBOX"/>
    <property type="match status" value="1"/>
</dbReference>
<feature type="domain" description="F-box" evidence="1">
    <location>
        <begin position="1"/>
        <end position="43"/>
    </location>
</feature>